<name>A0A2S0P6X1_9NEIS</name>
<dbReference type="KEGG" id="maer:DAI18_03135"/>
<feature type="domain" description="EamA" evidence="2">
    <location>
        <begin position="9"/>
        <end position="137"/>
    </location>
</feature>
<keyword evidence="1" id="KW-0812">Transmembrane</keyword>
<feature type="transmembrane region" description="Helical" evidence="1">
    <location>
        <begin position="184"/>
        <end position="203"/>
    </location>
</feature>
<protein>
    <submittedName>
        <fullName evidence="3">EamA/RhaT family transporter</fullName>
    </submittedName>
</protein>
<evidence type="ECO:0000259" key="2">
    <source>
        <dbReference type="Pfam" id="PF00892"/>
    </source>
</evidence>
<dbReference type="Pfam" id="PF00892">
    <property type="entry name" value="EamA"/>
    <property type="match status" value="2"/>
</dbReference>
<feature type="transmembrane region" description="Helical" evidence="1">
    <location>
        <begin position="121"/>
        <end position="141"/>
    </location>
</feature>
<feature type="transmembrane region" description="Helical" evidence="1">
    <location>
        <begin position="7"/>
        <end position="26"/>
    </location>
</feature>
<organism evidence="3 4">
    <name type="scientific">Microvirgula aerodenitrificans</name>
    <dbReference type="NCBI Taxonomy" id="57480"/>
    <lineage>
        <taxon>Bacteria</taxon>
        <taxon>Pseudomonadati</taxon>
        <taxon>Pseudomonadota</taxon>
        <taxon>Betaproteobacteria</taxon>
        <taxon>Neisseriales</taxon>
        <taxon>Aquaspirillaceae</taxon>
        <taxon>Microvirgula</taxon>
    </lineage>
</organism>
<sequence length="306" mass="33701">MRSLKILPILCTLTTALVWGLLWYPFRFLTEQGISASMTSMLVYLLCATVGIALFWRDFKRYFRPEFRLLVLMVIFGWTNLGYTWAVTEGQVMRVMLLFYLSPLWTAFLSWLILKETLTRAGLAVIGLSLLGCAITLYRPGLWSGSAMLSERYEWFALTAGFAYSLGTVLSRRAQSLALPVKSACIWLGVAGFAAVTLTLSGRMGEIRLLTPVIGVEIVLIAACLLATSIVSQHGVSLLPANQVMTLMLTELVFAAVSAYLLASERMSLQEWIGGGLIIAASLLSGKMHAGPEKVRLKPEPPLPTR</sequence>
<evidence type="ECO:0000256" key="1">
    <source>
        <dbReference type="SAM" id="Phobius"/>
    </source>
</evidence>
<evidence type="ECO:0000313" key="4">
    <source>
        <dbReference type="Proteomes" id="UP000244173"/>
    </source>
</evidence>
<feature type="transmembrane region" description="Helical" evidence="1">
    <location>
        <begin position="92"/>
        <end position="114"/>
    </location>
</feature>
<keyword evidence="1" id="KW-1133">Transmembrane helix</keyword>
<dbReference type="InterPro" id="IPR000620">
    <property type="entry name" value="EamA_dom"/>
</dbReference>
<dbReference type="PANTHER" id="PTHR22911">
    <property type="entry name" value="ACYL-MALONYL CONDENSING ENZYME-RELATED"/>
    <property type="match status" value="1"/>
</dbReference>
<evidence type="ECO:0000313" key="3">
    <source>
        <dbReference type="EMBL" id="AVY93139.1"/>
    </source>
</evidence>
<dbReference type="GO" id="GO:0016020">
    <property type="term" value="C:membrane"/>
    <property type="evidence" value="ECO:0007669"/>
    <property type="project" value="InterPro"/>
</dbReference>
<dbReference type="RefSeq" id="WP_051528617.1">
    <property type="nucleotide sequence ID" value="NZ_CALFSO010000042.1"/>
</dbReference>
<dbReference type="OrthoDB" id="5295396at2"/>
<dbReference type="Proteomes" id="UP000244173">
    <property type="component" value="Chromosome"/>
</dbReference>
<dbReference type="STRING" id="1122240.GCA_000620105_00366"/>
<reference evidence="3 4" key="1">
    <citation type="submission" date="2018-04" db="EMBL/GenBank/DDBJ databases">
        <title>Denitrifier Microvirgula.</title>
        <authorList>
            <person name="Anderson E."/>
            <person name="Jang J."/>
            <person name="Ishii S."/>
        </authorList>
    </citation>
    <scope>NUCLEOTIDE SEQUENCE [LARGE SCALE GENOMIC DNA]</scope>
    <source>
        <strain evidence="3 4">BE2.4</strain>
    </source>
</reference>
<feature type="transmembrane region" description="Helical" evidence="1">
    <location>
        <begin position="209"/>
        <end position="232"/>
    </location>
</feature>
<dbReference type="EMBL" id="CP028519">
    <property type="protein sequence ID" value="AVY93139.1"/>
    <property type="molecule type" value="Genomic_DNA"/>
</dbReference>
<feature type="transmembrane region" description="Helical" evidence="1">
    <location>
        <begin position="32"/>
        <end position="55"/>
    </location>
</feature>
<feature type="domain" description="EamA" evidence="2">
    <location>
        <begin position="155"/>
        <end position="284"/>
    </location>
</feature>
<feature type="transmembrane region" description="Helical" evidence="1">
    <location>
        <begin position="67"/>
        <end position="86"/>
    </location>
</feature>
<dbReference type="AlphaFoldDB" id="A0A2S0P6X1"/>
<dbReference type="InterPro" id="IPR037185">
    <property type="entry name" value="EmrE-like"/>
</dbReference>
<gene>
    <name evidence="3" type="ORF">DAI18_03135</name>
</gene>
<feature type="transmembrane region" description="Helical" evidence="1">
    <location>
        <begin position="244"/>
        <end position="263"/>
    </location>
</feature>
<proteinExistence type="predicted"/>
<keyword evidence="1" id="KW-0472">Membrane</keyword>
<accession>A0A2S0P6X1</accession>
<keyword evidence="4" id="KW-1185">Reference proteome</keyword>
<dbReference type="SUPFAM" id="SSF103481">
    <property type="entry name" value="Multidrug resistance efflux transporter EmrE"/>
    <property type="match status" value="2"/>
</dbReference>